<dbReference type="Proteomes" id="UP001499854">
    <property type="component" value="Unassembled WGS sequence"/>
</dbReference>
<keyword evidence="2" id="KW-0238">DNA-binding</keyword>
<protein>
    <submittedName>
        <fullName evidence="5">FadR/GntR family transcriptional regulator</fullName>
    </submittedName>
</protein>
<keyword evidence="3" id="KW-0804">Transcription</keyword>
<gene>
    <name evidence="5" type="ORF">GCM10009838_34690</name>
</gene>
<evidence type="ECO:0000256" key="1">
    <source>
        <dbReference type="ARBA" id="ARBA00023015"/>
    </source>
</evidence>
<evidence type="ECO:0000256" key="3">
    <source>
        <dbReference type="ARBA" id="ARBA00023163"/>
    </source>
</evidence>
<dbReference type="InterPro" id="IPR000524">
    <property type="entry name" value="Tscrpt_reg_HTH_GntR"/>
</dbReference>
<accession>A0ABN2RNM9</accession>
<organism evidence="5 6">
    <name type="scientific">Catenulispora subtropica</name>
    <dbReference type="NCBI Taxonomy" id="450798"/>
    <lineage>
        <taxon>Bacteria</taxon>
        <taxon>Bacillati</taxon>
        <taxon>Actinomycetota</taxon>
        <taxon>Actinomycetes</taxon>
        <taxon>Catenulisporales</taxon>
        <taxon>Catenulisporaceae</taxon>
        <taxon>Catenulispora</taxon>
    </lineage>
</organism>
<dbReference type="SMART" id="SM00345">
    <property type="entry name" value="HTH_GNTR"/>
    <property type="match status" value="1"/>
</dbReference>
<comment type="caution">
    <text evidence="5">The sequence shown here is derived from an EMBL/GenBank/DDBJ whole genome shotgun (WGS) entry which is preliminary data.</text>
</comment>
<evidence type="ECO:0000313" key="6">
    <source>
        <dbReference type="Proteomes" id="UP001499854"/>
    </source>
</evidence>
<evidence type="ECO:0000313" key="5">
    <source>
        <dbReference type="EMBL" id="GAA1972227.1"/>
    </source>
</evidence>
<dbReference type="RefSeq" id="WP_344658070.1">
    <property type="nucleotide sequence ID" value="NZ_BAAAQM010000018.1"/>
</dbReference>
<dbReference type="PROSITE" id="PS50949">
    <property type="entry name" value="HTH_GNTR"/>
    <property type="match status" value="1"/>
</dbReference>
<dbReference type="InterPro" id="IPR036388">
    <property type="entry name" value="WH-like_DNA-bd_sf"/>
</dbReference>
<reference evidence="5 6" key="1">
    <citation type="journal article" date="2019" name="Int. J. Syst. Evol. Microbiol.">
        <title>The Global Catalogue of Microorganisms (GCM) 10K type strain sequencing project: providing services to taxonomists for standard genome sequencing and annotation.</title>
        <authorList>
            <consortium name="The Broad Institute Genomics Platform"/>
            <consortium name="The Broad Institute Genome Sequencing Center for Infectious Disease"/>
            <person name="Wu L."/>
            <person name="Ma J."/>
        </authorList>
    </citation>
    <scope>NUCLEOTIDE SEQUENCE [LARGE SCALE GENOMIC DNA]</scope>
    <source>
        <strain evidence="5 6">JCM 16013</strain>
    </source>
</reference>
<sequence length="236" mass="25708">MANGLTGIQRGSLVDEVIDKLREQIGSGAWPVDTRIPTEPELVEALNVGRGTVREAVRALAHAGLLEVRRGDGTYVRARSELSGALRREIQATTYDHVQEVRRAIEVEAARLAARRATPADLESCDEALAARDEAARRVEQAALDDDSWVDDWVEADAHFHTALVAAAGNPLLLDLYLEIGSALRTVLRERARRDDFDRFLVAGHGSLLEAIRAGDAEAAVREASLNVETSGELEL</sequence>
<dbReference type="SMART" id="SM00895">
    <property type="entry name" value="FCD"/>
    <property type="match status" value="1"/>
</dbReference>
<dbReference type="Pfam" id="PF00392">
    <property type="entry name" value="GntR"/>
    <property type="match status" value="1"/>
</dbReference>
<dbReference type="SUPFAM" id="SSF48008">
    <property type="entry name" value="GntR ligand-binding domain-like"/>
    <property type="match status" value="1"/>
</dbReference>
<evidence type="ECO:0000259" key="4">
    <source>
        <dbReference type="PROSITE" id="PS50949"/>
    </source>
</evidence>
<dbReference type="PANTHER" id="PTHR43537:SF47">
    <property type="entry name" value="REGULATORY PROTEIN GNTR HTH"/>
    <property type="match status" value="1"/>
</dbReference>
<dbReference type="EMBL" id="BAAAQM010000018">
    <property type="protein sequence ID" value="GAA1972227.1"/>
    <property type="molecule type" value="Genomic_DNA"/>
</dbReference>
<dbReference type="Gene3D" id="1.20.120.530">
    <property type="entry name" value="GntR ligand-binding domain-like"/>
    <property type="match status" value="1"/>
</dbReference>
<dbReference type="InterPro" id="IPR011711">
    <property type="entry name" value="GntR_C"/>
</dbReference>
<keyword evidence="1" id="KW-0805">Transcription regulation</keyword>
<dbReference type="PANTHER" id="PTHR43537">
    <property type="entry name" value="TRANSCRIPTIONAL REGULATOR, GNTR FAMILY"/>
    <property type="match status" value="1"/>
</dbReference>
<dbReference type="SUPFAM" id="SSF46785">
    <property type="entry name" value="Winged helix' DNA-binding domain"/>
    <property type="match status" value="1"/>
</dbReference>
<dbReference type="Gene3D" id="1.10.10.10">
    <property type="entry name" value="Winged helix-like DNA-binding domain superfamily/Winged helix DNA-binding domain"/>
    <property type="match status" value="1"/>
</dbReference>
<dbReference type="CDD" id="cd07377">
    <property type="entry name" value="WHTH_GntR"/>
    <property type="match status" value="1"/>
</dbReference>
<proteinExistence type="predicted"/>
<name>A0ABN2RNM9_9ACTN</name>
<keyword evidence="6" id="KW-1185">Reference proteome</keyword>
<feature type="domain" description="HTH gntR-type" evidence="4">
    <location>
        <begin position="11"/>
        <end position="79"/>
    </location>
</feature>
<dbReference type="InterPro" id="IPR008920">
    <property type="entry name" value="TF_FadR/GntR_C"/>
</dbReference>
<dbReference type="PRINTS" id="PR00035">
    <property type="entry name" value="HTHGNTR"/>
</dbReference>
<dbReference type="InterPro" id="IPR036390">
    <property type="entry name" value="WH_DNA-bd_sf"/>
</dbReference>
<dbReference type="Pfam" id="PF07729">
    <property type="entry name" value="FCD"/>
    <property type="match status" value="1"/>
</dbReference>
<evidence type="ECO:0000256" key="2">
    <source>
        <dbReference type="ARBA" id="ARBA00023125"/>
    </source>
</evidence>